<keyword evidence="2" id="KW-0812">Transmembrane</keyword>
<gene>
    <name evidence="4" type="ORF">THAOC_31387</name>
</gene>
<dbReference type="PANTHER" id="PTHR13593:SF113">
    <property type="entry name" value="SI:DKEY-266F7.9"/>
    <property type="match status" value="1"/>
</dbReference>
<dbReference type="eggNOG" id="ENOG502R5CJ">
    <property type="taxonomic scope" value="Eukaryota"/>
</dbReference>
<keyword evidence="2" id="KW-0472">Membrane</keyword>
<sequence length="559" mass="62635">MSRWLVLLVAAALGTNKTDGYHRAPCKKIGVRRQFQFTDCYAPNINKDLKLNEASFVLAHDAATGYLNTIASDSDGSSRGSSSAYNDEYDNVDNMAGYRDSSSGNRWSTITTRLLSLYGKTQVGSVYDQLNDGARALDLRPKIWNNGTVGFHHGSLIDVPLKSITLGGLLEDAKKWCKDNPKELVIIFHSELVHEAGYNGLSTQIYESTDDDYSNSYQNRRRRLEDENVQDNEKKEEEEGERDEAKQNVDDYYNDDYMDDAAEGDDAQVSYSYTYSGIAKIRSVYEEHEVPYFSCDKIAGLTVAEAMELADLSQYDGKGYLLAVDRHDMYASFCGKANWVQDSLVTCHSQIYNAGAQGQLQYSHCTDRKENSGQSKLAALQEYVKASANNEPTDDYNTLGPPEDEDYYPFTQIQGFWQVDARSVQIGLMTASNLLDDNRRSGVNEELVNMVYNEQFKSISLIAMDNVAVNGNAMFSVLRNACGQSSNFNDDEVLPCGSNLVRPNMQTNHKLPVFWNIVLFIVYGALIVMVSVMLLQAFRLRNQGPQVGCSAILFHMSHF</sequence>
<dbReference type="OrthoDB" id="190942at2759"/>
<organism evidence="4 5">
    <name type="scientific">Thalassiosira oceanica</name>
    <name type="common">Marine diatom</name>
    <dbReference type="NCBI Taxonomy" id="159749"/>
    <lineage>
        <taxon>Eukaryota</taxon>
        <taxon>Sar</taxon>
        <taxon>Stramenopiles</taxon>
        <taxon>Ochrophyta</taxon>
        <taxon>Bacillariophyta</taxon>
        <taxon>Coscinodiscophyceae</taxon>
        <taxon>Thalassiosirophycidae</taxon>
        <taxon>Thalassiosirales</taxon>
        <taxon>Thalassiosiraceae</taxon>
        <taxon>Thalassiosira</taxon>
    </lineage>
</organism>
<dbReference type="Proteomes" id="UP000266841">
    <property type="component" value="Unassembled WGS sequence"/>
</dbReference>
<dbReference type="PANTHER" id="PTHR13593">
    <property type="match status" value="1"/>
</dbReference>
<evidence type="ECO:0000313" key="5">
    <source>
        <dbReference type="Proteomes" id="UP000266841"/>
    </source>
</evidence>
<feature type="compositionally biased region" description="Basic and acidic residues" evidence="1">
    <location>
        <begin position="223"/>
        <end position="249"/>
    </location>
</feature>
<dbReference type="GO" id="GO:0006629">
    <property type="term" value="P:lipid metabolic process"/>
    <property type="evidence" value="ECO:0007669"/>
    <property type="project" value="InterPro"/>
</dbReference>
<dbReference type="AlphaFoldDB" id="K0RSW5"/>
<dbReference type="Gene3D" id="3.20.20.190">
    <property type="entry name" value="Phosphatidylinositol (PI) phosphodiesterase"/>
    <property type="match status" value="1"/>
</dbReference>
<dbReference type="OMA" id="DMYASFC"/>
<evidence type="ECO:0000313" key="4">
    <source>
        <dbReference type="EMBL" id="EJK49707.1"/>
    </source>
</evidence>
<feature type="region of interest" description="Disordered" evidence="1">
    <location>
        <begin position="209"/>
        <end position="251"/>
    </location>
</feature>
<feature type="chain" id="PRO_5003839426" description="Phosphatidylinositol-specific phospholipase C X domain-containing protein" evidence="3">
    <location>
        <begin position="21"/>
        <end position="559"/>
    </location>
</feature>
<keyword evidence="5" id="KW-1185">Reference proteome</keyword>
<keyword evidence="3" id="KW-0732">Signal</keyword>
<accession>K0RSW5</accession>
<comment type="caution">
    <text evidence="4">The sequence shown here is derived from an EMBL/GenBank/DDBJ whole genome shotgun (WGS) entry which is preliminary data.</text>
</comment>
<dbReference type="InterPro" id="IPR051057">
    <property type="entry name" value="PI-PLC_domain"/>
</dbReference>
<protein>
    <recommendedName>
        <fullName evidence="6">Phosphatidylinositol-specific phospholipase C X domain-containing protein</fullName>
    </recommendedName>
</protein>
<dbReference type="InterPro" id="IPR017946">
    <property type="entry name" value="PLC-like_Pdiesterase_TIM-brl"/>
</dbReference>
<dbReference type="SUPFAM" id="SSF51695">
    <property type="entry name" value="PLC-like phosphodiesterases"/>
    <property type="match status" value="1"/>
</dbReference>
<proteinExistence type="predicted"/>
<name>K0RSW5_THAOC</name>
<dbReference type="GO" id="GO:0008081">
    <property type="term" value="F:phosphoric diester hydrolase activity"/>
    <property type="evidence" value="ECO:0007669"/>
    <property type="project" value="InterPro"/>
</dbReference>
<keyword evidence="2" id="KW-1133">Transmembrane helix</keyword>
<dbReference type="EMBL" id="AGNL01044509">
    <property type="protein sequence ID" value="EJK49707.1"/>
    <property type="molecule type" value="Genomic_DNA"/>
</dbReference>
<evidence type="ECO:0000256" key="1">
    <source>
        <dbReference type="SAM" id="MobiDB-lite"/>
    </source>
</evidence>
<feature type="transmembrane region" description="Helical" evidence="2">
    <location>
        <begin position="513"/>
        <end position="535"/>
    </location>
</feature>
<evidence type="ECO:0000256" key="3">
    <source>
        <dbReference type="SAM" id="SignalP"/>
    </source>
</evidence>
<evidence type="ECO:0000256" key="2">
    <source>
        <dbReference type="SAM" id="Phobius"/>
    </source>
</evidence>
<evidence type="ECO:0008006" key="6">
    <source>
        <dbReference type="Google" id="ProtNLM"/>
    </source>
</evidence>
<reference evidence="4 5" key="1">
    <citation type="journal article" date="2012" name="Genome Biol.">
        <title>Genome and low-iron response of an oceanic diatom adapted to chronic iron limitation.</title>
        <authorList>
            <person name="Lommer M."/>
            <person name="Specht M."/>
            <person name="Roy A.S."/>
            <person name="Kraemer L."/>
            <person name="Andreson R."/>
            <person name="Gutowska M.A."/>
            <person name="Wolf J."/>
            <person name="Bergner S.V."/>
            <person name="Schilhabel M.B."/>
            <person name="Klostermeier U.C."/>
            <person name="Beiko R.G."/>
            <person name="Rosenstiel P."/>
            <person name="Hippler M."/>
            <person name="Laroche J."/>
        </authorList>
    </citation>
    <scope>NUCLEOTIDE SEQUENCE [LARGE SCALE GENOMIC DNA]</scope>
    <source>
        <strain evidence="4 5">CCMP1005</strain>
    </source>
</reference>
<feature type="signal peptide" evidence="3">
    <location>
        <begin position="1"/>
        <end position="20"/>
    </location>
</feature>